<evidence type="ECO:0000313" key="4">
    <source>
        <dbReference type="Proteomes" id="UP000782312"/>
    </source>
</evidence>
<feature type="transmembrane region" description="Helical" evidence="1">
    <location>
        <begin position="64"/>
        <end position="82"/>
    </location>
</feature>
<evidence type="ECO:0000256" key="2">
    <source>
        <dbReference type="SAM" id="SignalP"/>
    </source>
</evidence>
<feature type="transmembrane region" description="Helical" evidence="1">
    <location>
        <begin position="88"/>
        <end position="107"/>
    </location>
</feature>
<feature type="chain" id="PRO_5037691998" evidence="2">
    <location>
        <begin position="23"/>
        <end position="195"/>
    </location>
</feature>
<keyword evidence="1" id="KW-1133">Transmembrane helix</keyword>
<feature type="signal peptide" evidence="2">
    <location>
        <begin position="1"/>
        <end position="22"/>
    </location>
</feature>
<name>A0A932I3J2_UNCTE</name>
<gene>
    <name evidence="3" type="ORF">HYZ11_13815</name>
</gene>
<dbReference type="Proteomes" id="UP000782312">
    <property type="component" value="Unassembled WGS sequence"/>
</dbReference>
<keyword evidence="1" id="KW-0812">Transmembrane</keyword>
<feature type="transmembrane region" description="Helical" evidence="1">
    <location>
        <begin position="176"/>
        <end position="194"/>
    </location>
</feature>
<evidence type="ECO:0000256" key="1">
    <source>
        <dbReference type="SAM" id="Phobius"/>
    </source>
</evidence>
<keyword evidence="2" id="KW-0732">Signal</keyword>
<dbReference type="PIRSF" id="PIRSF016919">
    <property type="entry name" value="HupE_UreJ"/>
    <property type="match status" value="1"/>
</dbReference>
<proteinExistence type="predicted"/>
<evidence type="ECO:0000313" key="3">
    <source>
        <dbReference type="EMBL" id="MBI3128676.1"/>
    </source>
</evidence>
<sequence>MKRIALAAGMVILGGSAGSAEAHVAGSWGAGLGEGFLHPIGGLDHLLAMTALGLWAARMGGRAVWALPLAFLAMMAAGGWLGGAGVPMPWVEAGVAASVIIFGAAAAFAPRWPVIAGLALAGFFALQHGHAHGTELPQAAAPALFASGFLAATALLHGAGIALGRWARSHRLGARVARGAGAAVAAAGFLLWLGA</sequence>
<comment type="caution">
    <text evidence="3">The sequence shown here is derived from an EMBL/GenBank/DDBJ whole genome shotgun (WGS) entry which is preliminary data.</text>
</comment>
<dbReference type="InterPro" id="IPR007038">
    <property type="entry name" value="HupE_UreJ"/>
</dbReference>
<keyword evidence="1" id="KW-0472">Membrane</keyword>
<dbReference type="EMBL" id="JACPUR010000035">
    <property type="protein sequence ID" value="MBI3128676.1"/>
    <property type="molecule type" value="Genomic_DNA"/>
</dbReference>
<reference evidence="3" key="1">
    <citation type="submission" date="2020-07" db="EMBL/GenBank/DDBJ databases">
        <title>Huge and variable diversity of episymbiotic CPR bacteria and DPANN archaea in groundwater ecosystems.</title>
        <authorList>
            <person name="He C.Y."/>
            <person name="Keren R."/>
            <person name="Whittaker M."/>
            <person name="Farag I.F."/>
            <person name="Doudna J."/>
            <person name="Cate J.H.D."/>
            <person name="Banfield J.F."/>
        </authorList>
    </citation>
    <scope>NUCLEOTIDE SEQUENCE</scope>
    <source>
        <strain evidence="3">NC_groundwater_763_Ag_S-0.2um_68_21</strain>
    </source>
</reference>
<dbReference type="Pfam" id="PF04955">
    <property type="entry name" value="HupE_UreJ"/>
    <property type="match status" value="1"/>
</dbReference>
<organism evidence="3 4">
    <name type="scientific">Tectimicrobiota bacterium</name>
    <dbReference type="NCBI Taxonomy" id="2528274"/>
    <lineage>
        <taxon>Bacteria</taxon>
        <taxon>Pseudomonadati</taxon>
        <taxon>Nitrospinota/Tectimicrobiota group</taxon>
        <taxon>Candidatus Tectimicrobiota</taxon>
    </lineage>
</organism>
<protein>
    <submittedName>
        <fullName evidence="3">HupE/UreJ family protein</fullName>
    </submittedName>
</protein>
<feature type="transmembrane region" description="Helical" evidence="1">
    <location>
        <begin position="114"/>
        <end position="131"/>
    </location>
</feature>
<dbReference type="AlphaFoldDB" id="A0A932I3J2"/>
<accession>A0A932I3J2</accession>
<feature type="transmembrane region" description="Helical" evidence="1">
    <location>
        <begin position="143"/>
        <end position="164"/>
    </location>
</feature>
<feature type="transmembrane region" description="Helical" evidence="1">
    <location>
        <begin position="38"/>
        <end position="57"/>
    </location>
</feature>